<reference evidence="1 2" key="1">
    <citation type="submission" date="2020-12" db="EMBL/GenBank/DDBJ databases">
        <title>Metabolic potential, ecology and presence of endohyphal bacteria is reflected in genomic diversity of Mucoromycotina.</title>
        <authorList>
            <person name="Muszewska A."/>
            <person name="Okrasinska A."/>
            <person name="Steczkiewicz K."/>
            <person name="Drgas O."/>
            <person name="Orlowska M."/>
            <person name="Perlinska-Lenart U."/>
            <person name="Aleksandrzak-Piekarczyk T."/>
            <person name="Szatraj K."/>
            <person name="Zielenkiewicz U."/>
            <person name="Pilsyk S."/>
            <person name="Malc E."/>
            <person name="Mieczkowski P."/>
            <person name="Kruszewska J.S."/>
            <person name="Biernat P."/>
            <person name="Pawlowska J."/>
        </authorList>
    </citation>
    <scope>NUCLEOTIDE SEQUENCE [LARGE SCALE GENOMIC DNA]</scope>
    <source>
        <strain evidence="1 2">CBS 142.35</strain>
    </source>
</reference>
<comment type="caution">
    <text evidence="1">The sequence shown here is derived from an EMBL/GenBank/DDBJ whole genome shotgun (WGS) entry which is preliminary data.</text>
</comment>
<name>A0A8H7S0E6_9FUNG</name>
<dbReference type="AlphaFoldDB" id="A0A8H7S0E6"/>
<accession>A0A8H7S0E6</accession>
<dbReference type="GO" id="GO:0019171">
    <property type="term" value="F:(3R)-hydroxyacyl-[acyl-carrier-protein] dehydratase activity"/>
    <property type="evidence" value="ECO:0007669"/>
    <property type="project" value="TreeGrafter"/>
</dbReference>
<dbReference type="PANTHER" id="PTHR28152">
    <property type="entry name" value="HYDROXYACYL-THIOESTER DEHYDRATASE TYPE 2, MITOCHONDRIAL"/>
    <property type="match status" value="1"/>
</dbReference>
<protein>
    <submittedName>
        <fullName evidence="1">Uncharacterized protein</fullName>
    </submittedName>
</protein>
<evidence type="ECO:0000313" key="1">
    <source>
        <dbReference type="EMBL" id="KAG2219888.1"/>
    </source>
</evidence>
<dbReference type="PANTHER" id="PTHR28152:SF1">
    <property type="entry name" value="HYDROXYACYL-THIOESTER DEHYDRATASE TYPE 2, MITOCHONDRIAL"/>
    <property type="match status" value="1"/>
</dbReference>
<dbReference type="Gene3D" id="3.10.129.10">
    <property type="entry name" value="Hotdog Thioesterase"/>
    <property type="match status" value="1"/>
</dbReference>
<organism evidence="1 2">
    <name type="scientific">Circinella minor</name>
    <dbReference type="NCBI Taxonomy" id="1195481"/>
    <lineage>
        <taxon>Eukaryota</taxon>
        <taxon>Fungi</taxon>
        <taxon>Fungi incertae sedis</taxon>
        <taxon>Mucoromycota</taxon>
        <taxon>Mucoromycotina</taxon>
        <taxon>Mucoromycetes</taxon>
        <taxon>Mucorales</taxon>
        <taxon>Lichtheimiaceae</taxon>
        <taxon>Circinella</taxon>
    </lineage>
</organism>
<proteinExistence type="predicted"/>
<dbReference type="InterPro" id="IPR029069">
    <property type="entry name" value="HotDog_dom_sf"/>
</dbReference>
<dbReference type="Proteomes" id="UP000646827">
    <property type="component" value="Unassembled WGS sequence"/>
</dbReference>
<dbReference type="EMBL" id="JAEPRB010000160">
    <property type="protein sequence ID" value="KAG2219888.1"/>
    <property type="molecule type" value="Genomic_DNA"/>
</dbReference>
<evidence type="ECO:0000313" key="2">
    <source>
        <dbReference type="Proteomes" id="UP000646827"/>
    </source>
</evidence>
<keyword evidence="2" id="KW-1185">Reference proteome</keyword>
<dbReference type="GO" id="GO:0005739">
    <property type="term" value="C:mitochondrion"/>
    <property type="evidence" value="ECO:0007669"/>
    <property type="project" value="TreeGrafter"/>
</dbReference>
<sequence length="335" mass="38721">MSAMINQIQRFNHHLFSPLSVQCRRMLFSSQVELVEEWGSRMLQKRIETKDIITASPLNLLANTLNEKALSFTGDDLPKKGTMVPATYHHIYFPPRTREKELAKDGYETHFHPPSPPFNQRMWAGAELIFDNENPLCVHDQAKMITKINRIEQKKGGRLGDSVMVWLDKDIYNKKGWSMREQRCLIYASTNENDSVESSSVQQRSIKMNKKPDFSTMIRPTSILLFRYSALTFNSHMIHYDQDYARNIENHPNCLVQGPLSSTLLITLLRNHLYTQESKQDLILTSFQYRCLIPLYVNQPFTLCGRKLNTNGKSFELWINDYQGNLAVKGSAILA</sequence>
<dbReference type="SUPFAM" id="SSF54637">
    <property type="entry name" value="Thioesterase/thiol ester dehydrase-isomerase"/>
    <property type="match status" value="1"/>
</dbReference>
<gene>
    <name evidence="1" type="ORF">INT45_001633</name>
</gene>
<dbReference type="OrthoDB" id="3257538at2759"/>
<dbReference type="InterPro" id="IPR052741">
    <property type="entry name" value="Mitochondrial_HTD2"/>
</dbReference>